<protein>
    <submittedName>
        <fullName evidence="2">Uncharacterized protein</fullName>
    </submittedName>
</protein>
<feature type="compositionally biased region" description="Polar residues" evidence="1">
    <location>
        <begin position="313"/>
        <end position="324"/>
    </location>
</feature>
<dbReference type="AlphaFoldDB" id="A0A8H3WMF1"/>
<dbReference type="OrthoDB" id="4800057at2759"/>
<gene>
    <name evidence="2" type="ORF">GQ607_004278</name>
</gene>
<evidence type="ECO:0000313" key="2">
    <source>
        <dbReference type="EMBL" id="KAF0328482.1"/>
    </source>
</evidence>
<dbReference type="InterPro" id="IPR022190">
    <property type="entry name" value="DUF3716"/>
</dbReference>
<reference evidence="2 3" key="1">
    <citation type="submission" date="2019-12" db="EMBL/GenBank/DDBJ databases">
        <title>A genome sequence resource for the geographically widespread anthracnose pathogen Colletotrichum asianum.</title>
        <authorList>
            <person name="Meng Y."/>
        </authorList>
    </citation>
    <scope>NUCLEOTIDE SEQUENCE [LARGE SCALE GENOMIC DNA]</scope>
    <source>
        <strain evidence="2 3">ICMP 18580</strain>
    </source>
</reference>
<evidence type="ECO:0000313" key="3">
    <source>
        <dbReference type="Proteomes" id="UP000434172"/>
    </source>
</evidence>
<dbReference type="EMBL" id="WOWK01000017">
    <property type="protein sequence ID" value="KAF0328482.1"/>
    <property type="molecule type" value="Genomic_DNA"/>
</dbReference>
<organism evidence="2 3">
    <name type="scientific">Colletotrichum asianum</name>
    <dbReference type="NCBI Taxonomy" id="702518"/>
    <lineage>
        <taxon>Eukaryota</taxon>
        <taxon>Fungi</taxon>
        <taxon>Dikarya</taxon>
        <taxon>Ascomycota</taxon>
        <taxon>Pezizomycotina</taxon>
        <taxon>Sordariomycetes</taxon>
        <taxon>Hypocreomycetidae</taxon>
        <taxon>Glomerellales</taxon>
        <taxon>Glomerellaceae</taxon>
        <taxon>Colletotrichum</taxon>
        <taxon>Colletotrichum gloeosporioides species complex</taxon>
    </lineage>
</organism>
<name>A0A8H3WMF1_9PEZI</name>
<feature type="region of interest" description="Disordered" evidence="1">
    <location>
        <begin position="308"/>
        <end position="349"/>
    </location>
</feature>
<sequence length="782" mass="87852">MHFDTGDGSGPSRQDEDNYWQTLLLSHEAEDEQHNSNFMAKSEPLRMRLAALTMEKRDLERRMLEVNQAIKREHGGLEEITINFQEDRQKLQMDREARVQHMQAYFAQHRQREDENRARIAAAALAAPRRDSETVRLAHTSDVMNGTKPNGVNGVTTNGDHLLSNNGLPPSANPPDQPVTMIMDASGQRIGPVHRIPVHGAAGALLDKSPKRAVQLRPGVMFTEQDLRRIHEDKDLWTAVMIQAIGDQQTDGRRCAVCVQGGGPFSDCTIVQGLGSCANSYWERRKQADGQAVDQAPPTAQHAKVISTRDESFNGTATPMSSRPVSRDKSTGEGSTIADDTEEDHTPITRANLVLKHDGKVYTHPECMEGVPIERIDPSHPYWDQSWPEIPPLIQASLESWQVKLDNALRTGQKGMKFQLGRQVNRGGTIMSFLKDGEISPYQLLSKKYITTKLVNYDTLFRLADTLKCLETFGTLDITPLEWLRQRLHEILTESGSDFSLSKTIHDFYHDRKYDDLRKANGKKSIGRPSGMKMTPRDSPNSAKATPNAKKRKMFISEEFPGPSPQRPLAPTPTPQNTQPIIKNDESERSAPPTPDLARKKLKAGRVQGNPKDPDLAYEGFTDVDEFSSDRIGKHDWALNRIKSRLNTVGTGVTQYWHWIPDDGELVFEHQVLAEGESATWGIYAKPINFHLELETMQEIMWAADTVKVLIRCKPGVVVSADGKPRGDLLAEFKRQRTKKRFLAFCRKKGIPQVKIDASIIEQAWDEYESPDVPAMADSEIE</sequence>
<accession>A0A8H3WMF1</accession>
<comment type="caution">
    <text evidence="2">The sequence shown here is derived from an EMBL/GenBank/DDBJ whole genome shotgun (WGS) entry which is preliminary data.</text>
</comment>
<evidence type="ECO:0000256" key="1">
    <source>
        <dbReference type="SAM" id="MobiDB-lite"/>
    </source>
</evidence>
<dbReference type="Pfam" id="PF12511">
    <property type="entry name" value="DUF3716"/>
    <property type="match status" value="1"/>
</dbReference>
<feature type="compositionally biased region" description="Pro residues" evidence="1">
    <location>
        <begin position="562"/>
        <end position="574"/>
    </location>
</feature>
<proteinExistence type="predicted"/>
<feature type="region of interest" description="Disordered" evidence="1">
    <location>
        <begin position="519"/>
        <end position="616"/>
    </location>
</feature>
<keyword evidence="3" id="KW-1185">Reference proteome</keyword>
<dbReference type="Proteomes" id="UP000434172">
    <property type="component" value="Unassembled WGS sequence"/>
</dbReference>